<keyword evidence="3" id="KW-0731">Sigma factor</keyword>
<dbReference type="InterPro" id="IPR014284">
    <property type="entry name" value="RNA_pol_sigma-70_dom"/>
</dbReference>
<protein>
    <submittedName>
        <fullName evidence="8">RNA polymerase sigma factor</fullName>
    </submittedName>
</protein>
<reference evidence="8" key="1">
    <citation type="submission" date="2020-04" db="EMBL/GenBank/DDBJ databases">
        <authorList>
            <person name="Zhang T."/>
        </authorList>
    </citation>
    <scope>NUCLEOTIDE SEQUENCE</scope>
    <source>
        <strain evidence="8">HKST-UBA01</strain>
    </source>
</reference>
<proteinExistence type="inferred from homology"/>
<dbReference type="InterPro" id="IPR013324">
    <property type="entry name" value="RNA_pol_sigma_r3/r4-like"/>
</dbReference>
<accession>A0A956RRE9</accession>
<sequence length="193" mass="22162">MSDLERDRELAERAAGGDQVAWKTIYDETSDRLFALLCYQVGDREQALDLLQDTYLRAFSRLDGYRGEAPLSVWLRRIAFRKAMDWKRGLLQRLKRTVELNETTAAEFPEVDHVRFDHEKAAFEGALAALSPNQRAVLILREWEAWSFEEIAGALRCKASTARVHHVRAKEKMRQLLNDDPSWAADGLEGQTV</sequence>
<dbReference type="Proteomes" id="UP000697710">
    <property type="component" value="Unassembled WGS sequence"/>
</dbReference>
<dbReference type="PANTHER" id="PTHR43133">
    <property type="entry name" value="RNA POLYMERASE ECF-TYPE SIGMA FACTO"/>
    <property type="match status" value="1"/>
</dbReference>
<organism evidence="8 9">
    <name type="scientific">Eiseniibacteriota bacterium</name>
    <dbReference type="NCBI Taxonomy" id="2212470"/>
    <lineage>
        <taxon>Bacteria</taxon>
        <taxon>Candidatus Eiseniibacteriota</taxon>
    </lineage>
</organism>
<evidence type="ECO:0000256" key="3">
    <source>
        <dbReference type="ARBA" id="ARBA00023082"/>
    </source>
</evidence>
<feature type="domain" description="RNA polymerase sigma-70 region 2" evidence="6">
    <location>
        <begin position="26"/>
        <end position="88"/>
    </location>
</feature>
<reference evidence="8" key="2">
    <citation type="journal article" date="2021" name="Microbiome">
        <title>Successional dynamics and alternative stable states in a saline activated sludge microbial community over 9 years.</title>
        <authorList>
            <person name="Wang Y."/>
            <person name="Ye J."/>
            <person name="Ju F."/>
            <person name="Liu L."/>
            <person name="Boyd J.A."/>
            <person name="Deng Y."/>
            <person name="Parks D.H."/>
            <person name="Jiang X."/>
            <person name="Yin X."/>
            <person name="Woodcroft B.J."/>
            <person name="Tyson G.W."/>
            <person name="Hugenholtz P."/>
            <person name="Polz M.F."/>
            <person name="Zhang T."/>
        </authorList>
    </citation>
    <scope>NUCLEOTIDE SEQUENCE</scope>
    <source>
        <strain evidence="8">HKST-UBA01</strain>
    </source>
</reference>
<evidence type="ECO:0000259" key="7">
    <source>
        <dbReference type="Pfam" id="PF08281"/>
    </source>
</evidence>
<dbReference type="GO" id="GO:0003677">
    <property type="term" value="F:DNA binding"/>
    <property type="evidence" value="ECO:0007669"/>
    <property type="project" value="UniProtKB-KW"/>
</dbReference>
<dbReference type="InterPro" id="IPR013249">
    <property type="entry name" value="RNA_pol_sigma70_r4_t2"/>
</dbReference>
<evidence type="ECO:0000256" key="4">
    <source>
        <dbReference type="ARBA" id="ARBA00023125"/>
    </source>
</evidence>
<evidence type="ECO:0000259" key="6">
    <source>
        <dbReference type="Pfam" id="PF04542"/>
    </source>
</evidence>
<dbReference type="Gene3D" id="1.10.10.10">
    <property type="entry name" value="Winged helix-like DNA-binding domain superfamily/Winged helix DNA-binding domain"/>
    <property type="match status" value="1"/>
</dbReference>
<dbReference type="AlphaFoldDB" id="A0A956RRE9"/>
<evidence type="ECO:0000256" key="2">
    <source>
        <dbReference type="ARBA" id="ARBA00023015"/>
    </source>
</evidence>
<comment type="caution">
    <text evidence="8">The sequence shown here is derived from an EMBL/GenBank/DDBJ whole genome shotgun (WGS) entry which is preliminary data.</text>
</comment>
<comment type="similarity">
    <text evidence="1">Belongs to the sigma-70 factor family. ECF subfamily.</text>
</comment>
<dbReference type="Pfam" id="PF08281">
    <property type="entry name" value="Sigma70_r4_2"/>
    <property type="match status" value="1"/>
</dbReference>
<evidence type="ECO:0000313" key="9">
    <source>
        <dbReference type="Proteomes" id="UP000697710"/>
    </source>
</evidence>
<gene>
    <name evidence="8" type="ORF">KC729_12675</name>
</gene>
<dbReference type="Pfam" id="PF04542">
    <property type="entry name" value="Sigma70_r2"/>
    <property type="match status" value="1"/>
</dbReference>
<dbReference type="InterPro" id="IPR007627">
    <property type="entry name" value="RNA_pol_sigma70_r2"/>
</dbReference>
<dbReference type="NCBIfam" id="TIGR02937">
    <property type="entry name" value="sigma70-ECF"/>
    <property type="match status" value="1"/>
</dbReference>
<keyword evidence="5" id="KW-0804">Transcription</keyword>
<feature type="domain" description="RNA polymerase sigma factor 70 region 4 type 2" evidence="7">
    <location>
        <begin position="122"/>
        <end position="173"/>
    </location>
</feature>
<dbReference type="EMBL" id="JAGQHR010000410">
    <property type="protein sequence ID" value="MCA9728534.1"/>
    <property type="molecule type" value="Genomic_DNA"/>
</dbReference>
<evidence type="ECO:0000256" key="1">
    <source>
        <dbReference type="ARBA" id="ARBA00010641"/>
    </source>
</evidence>
<dbReference type="SUPFAM" id="SSF88659">
    <property type="entry name" value="Sigma3 and sigma4 domains of RNA polymerase sigma factors"/>
    <property type="match status" value="1"/>
</dbReference>
<dbReference type="SUPFAM" id="SSF88946">
    <property type="entry name" value="Sigma2 domain of RNA polymerase sigma factors"/>
    <property type="match status" value="1"/>
</dbReference>
<dbReference type="InterPro" id="IPR013325">
    <property type="entry name" value="RNA_pol_sigma_r2"/>
</dbReference>
<dbReference type="GO" id="GO:0006352">
    <property type="term" value="P:DNA-templated transcription initiation"/>
    <property type="evidence" value="ECO:0007669"/>
    <property type="project" value="InterPro"/>
</dbReference>
<dbReference type="GO" id="GO:0016987">
    <property type="term" value="F:sigma factor activity"/>
    <property type="evidence" value="ECO:0007669"/>
    <property type="project" value="UniProtKB-KW"/>
</dbReference>
<keyword evidence="2" id="KW-0805">Transcription regulation</keyword>
<dbReference type="CDD" id="cd06171">
    <property type="entry name" value="Sigma70_r4"/>
    <property type="match status" value="1"/>
</dbReference>
<dbReference type="PANTHER" id="PTHR43133:SF8">
    <property type="entry name" value="RNA POLYMERASE SIGMA FACTOR HI_1459-RELATED"/>
    <property type="match status" value="1"/>
</dbReference>
<dbReference type="InterPro" id="IPR036388">
    <property type="entry name" value="WH-like_DNA-bd_sf"/>
</dbReference>
<evidence type="ECO:0000256" key="5">
    <source>
        <dbReference type="ARBA" id="ARBA00023163"/>
    </source>
</evidence>
<dbReference type="InterPro" id="IPR039425">
    <property type="entry name" value="RNA_pol_sigma-70-like"/>
</dbReference>
<dbReference type="Gene3D" id="1.10.1740.10">
    <property type="match status" value="1"/>
</dbReference>
<keyword evidence="4" id="KW-0238">DNA-binding</keyword>
<evidence type="ECO:0000313" key="8">
    <source>
        <dbReference type="EMBL" id="MCA9728534.1"/>
    </source>
</evidence>
<name>A0A956RRE9_UNCEI</name>